<dbReference type="AlphaFoldDB" id="A0A420ZC56"/>
<feature type="domain" description="Glycosyltransferase subfamily 4-like N-terminal" evidence="2">
    <location>
        <begin position="17"/>
        <end position="201"/>
    </location>
</feature>
<dbReference type="Gene3D" id="3.40.50.2000">
    <property type="entry name" value="Glycogen Phosphorylase B"/>
    <property type="match status" value="2"/>
</dbReference>
<evidence type="ECO:0000259" key="2">
    <source>
        <dbReference type="Pfam" id="PF13439"/>
    </source>
</evidence>
<accession>A0A420ZC56</accession>
<dbReference type="CDD" id="cd03801">
    <property type="entry name" value="GT4_PimA-like"/>
    <property type="match status" value="1"/>
</dbReference>
<evidence type="ECO:0000313" key="3">
    <source>
        <dbReference type="EMBL" id="RLC36965.1"/>
    </source>
</evidence>
<dbReference type="InterPro" id="IPR050194">
    <property type="entry name" value="Glycosyltransferase_grp1"/>
</dbReference>
<sequence>MYLKSIALVTSFFYPTPGGVSRHIFELARAFSKMGLKVFIITLSTNTDDETIFDNKLKENGIEVIRLNIRGSPKRATFLYSVYTTLKHMIKRGIIDCVHFSNESGFVFYLNRVKLPSVTKVHGSWLYQNYQSYRNWLSRQDLKGKIALSLLYIDANSIYKVAYKLAPALIVIRREVKDILSTRFGISRGKLAVVPNGVNREIFNPRHNQLNYLYIKELGLNIDPDVKVILYVGDFSYLKGFHFLPLIIKKVLERYRNVVFLIAGAYSNEAYSKGVTLLKKYGILKVKNIKIMKFIPFEKMPVIYAIADIVILPYVDEITNVHKEAMAMGKPLVTFELRDISISLHRKIAMFVPRYNVDLFVKYIFDLLNNETLAQYVGRNAAKFSLKWSWDNVAKATLKILREQIY</sequence>
<proteinExistence type="predicted"/>
<reference evidence="3 4" key="1">
    <citation type="submission" date="2018-06" db="EMBL/GenBank/DDBJ databases">
        <title>Extensive metabolic versatility and redundancy in microbially diverse, dynamic hydrothermal sediments.</title>
        <authorList>
            <person name="Dombrowski N."/>
            <person name="Teske A."/>
            <person name="Baker B.J."/>
        </authorList>
    </citation>
    <scope>NUCLEOTIDE SEQUENCE [LARGE SCALE GENOMIC DNA]</scope>
    <source>
        <strain evidence="3">B79_G16</strain>
    </source>
</reference>
<dbReference type="EMBL" id="QMNG01000018">
    <property type="protein sequence ID" value="RLC36965.1"/>
    <property type="molecule type" value="Genomic_DNA"/>
</dbReference>
<organism evidence="3 4">
    <name type="scientific">candidate division Kazan bacterium</name>
    <dbReference type="NCBI Taxonomy" id="2202143"/>
    <lineage>
        <taxon>Bacteria</taxon>
        <taxon>Bacteria division Kazan-3B-28</taxon>
    </lineage>
</organism>
<feature type="domain" description="Glycosyl transferase family 1" evidence="1">
    <location>
        <begin position="221"/>
        <end position="383"/>
    </location>
</feature>
<comment type="caution">
    <text evidence="3">The sequence shown here is derived from an EMBL/GenBank/DDBJ whole genome shotgun (WGS) entry which is preliminary data.</text>
</comment>
<dbReference type="Proteomes" id="UP000281261">
    <property type="component" value="Unassembled WGS sequence"/>
</dbReference>
<dbReference type="PANTHER" id="PTHR45947:SF3">
    <property type="entry name" value="SULFOQUINOVOSYL TRANSFERASE SQD2"/>
    <property type="match status" value="1"/>
</dbReference>
<protein>
    <submittedName>
        <fullName evidence="3">Uncharacterized protein</fullName>
    </submittedName>
</protein>
<dbReference type="GO" id="GO:0016757">
    <property type="term" value="F:glycosyltransferase activity"/>
    <property type="evidence" value="ECO:0007669"/>
    <property type="project" value="InterPro"/>
</dbReference>
<dbReference type="Pfam" id="PF13439">
    <property type="entry name" value="Glyco_transf_4"/>
    <property type="match status" value="1"/>
</dbReference>
<evidence type="ECO:0000313" key="4">
    <source>
        <dbReference type="Proteomes" id="UP000281261"/>
    </source>
</evidence>
<name>A0A420ZC56_UNCK3</name>
<dbReference type="InterPro" id="IPR001296">
    <property type="entry name" value="Glyco_trans_1"/>
</dbReference>
<dbReference type="PANTHER" id="PTHR45947">
    <property type="entry name" value="SULFOQUINOVOSYL TRANSFERASE SQD2"/>
    <property type="match status" value="1"/>
</dbReference>
<dbReference type="SUPFAM" id="SSF53756">
    <property type="entry name" value="UDP-Glycosyltransferase/glycogen phosphorylase"/>
    <property type="match status" value="1"/>
</dbReference>
<gene>
    <name evidence="3" type="ORF">DRH29_03385</name>
</gene>
<evidence type="ECO:0000259" key="1">
    <source>
        <dbReference type="Pfam" id="PF00534"/>
    </source>
</evidence>
<dbReference type="Pfam" id="PF00534">
    <property type="entry name" value="Glycos_transf_1"/>
    <property type="match status" value="1"/>
</dbReference>
<dbReference type="InterPro" id="IPR028098">
    <property type="entry name" value="Glyco_trans_4-like_N"/>
</dbReference>